<dbReference type="AlphaFoldDB" id="A0A1B8TRS5"/>
<dbReference type="OrthoDB" id="1443945at2"/>
<dbReference type="KEGG" id="pob:LPB03_13440"/>
<dbReference type="GO" id="GO:0005509">
    <property type="term" value="F:calcium ion binding"/>
    <property type="evidence" value="ECO:0007669"/>
    <property type="project" value="InterPro"/>
</dbReference>
<dbReference type="InterPro" id="IPR011992">
    <property type="entry name" value="EF-hand-dom_pair"/>
</dbReference>
<evidence type="ECO:0000313" key="2">
    <source>
        <dbReference type="EMBL" id="OBY62290.1"/>
    </source>
</evidence>
<sequence>MGAKENILRDIHILISTKFKSPEDAFAAFDKDKDGSLNKDEIKDLLKEAGVNSFLRGLVAGEMIKGYDKSGDDKINKEEFKVAIAELNRDY</sequence>
<protein>
    <submittedName>
        <fullName evidence="2">GTP-binding protein LepA</fullName>
    </submittedName>
</protein>
<accession>A0A1B8TRS5</accession>
<proteinExistence type="predicted"/>
<evidence type="ECO:0000259" key="1">
    <source>
        <dbReference type="PROSITE" id="PS50222"/>
    </source>
</evidence>
<dbReference type="Pfam" id="PF13499">
    <property type="entry name" value="EF-hand_7"/>
    <property type="match status" value="1"/>
</dbReference>
<reference evidence="3" key="1">
    <citation type="submission" date="2016-02" db="EMBL/GenBank/DDBJ databases">
        <authorList>
            <person name="Shin S.-K."/>
            <person name="Yi H."/>
            <person name="Kim E."/>
        </authorList>
    </citation>
    <scope>NUCLEOTIDE SEQUENCE [LARGE SCALE GENOMIC DNA]</scope>
    <source>
        <strain evidence="3">LPB0003</strain>
    </source>
</reference>
<gene>
    <name evidence="2" type="ORF">LPB3_13455</name>
</gene>
<dbReference type="SMART" id="SM00054">
    <property type="entry name" value="EFh"/>
    <property type="match status" value="2"/>
</dbReference>
<dbReference type="PROSITE" id="PS00018">
    <property type="entry name" value="EF_HAND_1"/>
    <property type="match status" value="2"/>
</dbReference>
<organism evidence="2 3">
    <name type="scientific">Polaribacter vadi</name>
    <dbReference type="NCBI Taxonomy" id="1774273"/>
    <lineage>
        <taxon>Bacteria</taxon>
        <taxon>Pseudomonadati</taxon>
        <taxon>Bacteroidota</taxon>
        <taxon>Flavobacteriia</taxon>
        <taxon>Flavobacteriales</taxon>
        <taxon>Flavobacteriaceae</taxon>
    </lineage>
</organism>
<dbReference type="InterPro" id="IPR002048">
    <property type="entry name" value="EF_hand_dom"/>
</dbReference>
<comment type="caution">
    <text evidence="2">The sequence shown here is derived from an EMBL/GenBank/DDBJ whole genome shotgun (WGS) entry which is preliminary data.</text>
</comment>
<feature type="domain" description="EF-hand" evidence="1">
    <location>
        <begin position="55"/>
        <end position="90"/>
    </location>
</feature>
<name>A0A1B8TRS5_9FLAO</name>
<dbReference type="RefSeq" id="WP_065320167.1">
    <property type="nucleotide sequence ID" value="NZ_CAXBLX010000011.1"/>
</dbReference>
<dbReference type="Gene3D" id="1.10.238.10">
    <property type="entry name" value="EF-hand"/>
    <property type="match status" value="1"/>
</dbReference>
<dbReference type="InterPro" id="IPR018247">
    <property type="entry name" value="EF_Hand_1_Ca_BS"/>
</dbReference>
<dbReference type="PROSITE" id="PS50222">
    <property type="entry name" value="EF_HAND_2"/>
    <property type="match status" value="2"/>
</dbReference>
<dbReference type="SUPFAM" id="SSF47473">
    <property type="entry name" value="EF-hand"/>
    <property type="match status" value="1"/>
</dbReference>
<dbReference type="STRING" id="1774273.LPB03_13440"/>
<dbReference type="Proteomes" id="UP000092584">
    <property type="component" value="Unassembled WGS sequence"/>
</dbReference>
<dbReference type="CDD" id="cd00051">
    <property type="entry name" value="EFh"/>
    <property type="match status" value="1"/>
</dbReference>
<dbReference type="EMBL" id="LSFM01000024">
    <property type="protein sequence ID" value="OBY62290.1"/>
    <property type="molecule type" value="Genomic_DNA"/>
</dbReference>
<evidence type="ECO:0000313" key="3">
    <source>
        <dbReference type="Proteomes" id="UP000092584"/>
    </source>
</evidence>
<feature type="domain" description="EF-hand" evidence="1">
    <location>
        <begin position="17"/>
        <end position="52"/>
    </location>
</feature>
<keyword evidence="3" id="KW-1185">Reference proteome</keyword>